<dbReference type="GO" id="GO:0006302">
    <property type="term" value="P:double-strand break repair"/>
    <property type="evidence" value="ECO:0007669"/>
    <property type="project" value="TreeGrafter"/>
</dbReference>
<dbReference type="NCBIfam" id="NF004397">
    <property type="entry name" value="PRK05755.1"/>
    <property type="match status" value="1"/>
</dbReference>
<feature type="domain" description="3'-5' exonuclease" evidence="19">
    <location>
        <begin position="339"/>
        <end position="514"/>
    </location>
</feature>
<keyword evidence="6 17" id="KW-0235">DNA replication</keyword>
<dbReference type="InterPro" id="IPR043502">
    <property type="entry name" value="DNA/RNA_pol_sf"/>
</dbReference>
<dbReference type="Gene3D" id="3.30.70.370">
    <property type="match status" value="1"/>
</dbReference>
<dbReference type="InterPro" id="IPR001098">
    <property type="entry name" value="DNA-dir_DNA_pol_A_palm_dom"/>
</dbReference>
<dbReference type="GO" id="GO:0003887">
    <property type="term" value="F:DNA-directed DNA polymerase activity"/>
    <property type="evidence" value="ECO:0007669"/>
    <property type="project" value="UniProtKB-UniRule"/>
</dbReference>
<keyword evidence="24" id="KW-1185">Reference proteome</keyword>
<protein>
    <recommendedName>
        <fullName evidence="3 16">DNA polymerase I</fullName>
        <ecNumber evidence="2 16">2.7.7.7</ecNumber>
    </recommendedName>
</protein>
<dbReference type="CDD" id="cd09859">
    <property type="entry name" value="PIN_53EXO"/>
    <property type="match status" value="1"/>
</dbReference>
<reference evidence="24" key="1">
    <citation type="submission" date="2016-10" db="EMBL/GenBank/DDBJ databases">
        <authorList>
            <person name="Varghese N."/>
        </authorList>
    </citation>
    <scope>NUCLEOTIDE SEQUENCE [LARGE SCALE GENOMIC DNA]</scope>
    <source>
        <strain evidence="24">DSM 20639</strain>
    </source>
</reference>
<dbReference type="Proteomes" id="UP001273799">
    <property type="component" value="Unassembled WGS sequence"/>
</dbReference>
<dbReference type="SUPFAM" id="SSF56672">
    <property type="entry name" value="DNA/RNA polymerases"/>
    <property type="match status" value="1"/>
</dbReference>
<keyword evidence="5 17" id="KW-0548">Nucleotidyltransferase</keyword>
<name>A0A1G7BWT8_9ACTO</name>
<evidence type="ECO:0000259" key="20">
    <source>
        <dbReference type="SMART" id="SM00475"/>
    </source>
</evidence>
<evidence type="ECO:0000256" key="7">
    <source>
        <dbReference type="ARBA" id="ARBA00022722"/>
    </source>
</evidence>
<evidence type="ECO:0000256" key="17">
    <source>
        <dbReference type="RuleBase" id="RU004460"/>
    </source>
</evidence>
<evidence type="ECO:0000256" key="15">
    <source>
        <dbReference type="ARBA" id="ARBA00053603"/>
    </source>
</evidence>
<evidence type="ECO:0000313" key="24">
    <source>
        <dbReference type="Proteomes" id="UP000182744"/>
    </source>
</evidence>
<dbReference type="PANTHER" id="PTHR10133:SF27">
    <property type="entry name" value="DNA POLYMERASE NU"/>
    <property type="match status" value="1"/>
</dbReference>
<evidence type="ECO:0000256" key="14">
    <source>
        <dbReference type="ARBA" id="ARBA00049244"/>
    </source>
</evidence>
<evidence type="ECO:0000256" key="9">
    <source>
        <dbReference type="ARBA" id="ARBA00022801"/>
    </source>
</evidence>
<gene>
    <name evidence="17 22" type="primary">polA</name>
    <name evidence="22" type="ORF">R6G71_03285</name>
    <name evidence="23" type="ORF">SAMN05421878_10616</name>
</gene>
<evidence type="ECO:0000256" key="3">
    <source>
        <dbReference type="ARBA" id="ARBA00020311"/>
    </source>
</evidence>
<evidence type="ECO:0000256" key="10">
    <source>
        <dbReference type="ARBA" id="ARBA00022839"/>
    </source>
</evidence>
<dbReference type="InterPro" id="IPR008918">
    <property type="entry name" value="HhH2"/>
</dbReference>
<dbReference type="InterPro" id="IPR020046">
    <property type="entry name" value="5-3_exonucl_a-hlix_arch_N"/>
</dbReference>
<accession>A0A1G7BWT8</accession>
<proteinExistence type="inferred from homology"/>
<dbReference type="PANTHER" id="PTHR10133">
    <property type="entry name" value="DNA POLYMERASE I"/>
    <property type="match status" value="1"/>
</dbReference>
<dbReference type="RefSeq" id="WP_074662073.1">
    <property type="nucleotide sequence ID" value="NZ_FNAU01000006.1"/>
</dbReference>
<reference evidence="22" key="3">
    <citation type="submission" date="2023-10" db="EMBL/GenBank/DDBJ databases">
        <title>Whole Genome based description of the genera Actinobaculum and Actinotignum reveals a complex phylogenetic relationship within the species included in the genus Actinotignum.</title>
        <authorList>
            <person name="Jensen C.S."/>
            <person name="Dargis R."/>
            <person name="Kemp M."/>
            <person name="Christensen J.J."/>
        </authorList>
    </citation>
    <scope>NUCLEOTIDE SEQUENCE</scope>
    <source>
        <strain evidence="22">Actinobaculum_suis_CCUG19206T</strain>
    </source>
</reference>
<dbReference type="Gene3D" id="3.40.50.1010">
    <property type="entry name" value="5'-nuclease"/>
    <property type="match status" value="1"/>
</dbReference>
<dbReference type="EMBL" id="FNAU01000006">
    <property type="protein sequence ID" value="SDE31493.1"/>
    <property type="molecule type" value="Genomic_DNA"/>
</dbReference>
<dbReference type="EC" id="2.7.7.7" evidence="2 16"/>
<dbReference type="Gene3D" id="1.10.150.20">
    <property type="entry name" value="5' to 3' exonuclease, C-terminal subdomain"/>
    <property type="match status" value="2"/>
</dbReference>
<dbReference type="SMART" id="SM00482">
    <property type="entry name" value="POLAc"/>
    <property type="match status" value="1"/>
</dbReference>
<dbReference type="FunFam" id="1.10.150.20:FF:000002">
    <property type="entry name" value="DNA polymerase I"/>
    <property type="match status" value="1"/>
</dbReference>
<dbReference type="GO" id="GO:0008408">
    <property type="term" value="F:3'-5' exonuclease activity"/>
    <property type="evidence" value="ECO:0007669"/>
    <property type="project" value="InterPro"/>
</dbReference>
<feature type="domain" description="5'-3' exonuclease" evidence="20">
    <location>
        <begin position="4"/>
        <end position="263"/>
    </location>
</feature>
<dbReference type="Pfam" id="PF02739">
    <property type="entry name" value="5_3_exonuc_N"/>
    <property type="match status" value="1"/>
</dbReference>
<evidence type="ECO:0000256" key="11">
    <source>
        <dbReference type="ARBA" id="ARBA00022932"/>
    </source>
</evidence>
<dbReference type="InterPro" id="IPR012337">
    <property type="entry name" value="RNaseH-like_sf"/>
</dbReference>
<dbReference type="Pfam" id="PF00476">
    <property type="entry name" value="DNA_pol_A"/>
    <property type="match status" value="1"/>
</dbReference>
<keyword evidence="13 17" id="KW-0234">DNA repair</keyword>
<keyword evidence="11 17" id="KW-0239">DNA-directed DNA polymerase</keyword>
<evidence type="ECO:0000256" key="16">
    <source>
        <dbReference type="NCBIfam" id="TIGR00593"/>
    </source>
</evidence>
<keyword evidence="8 17" id="KW-0227">DNA damage</keyword>
<dbReference type="CDD" id="cd09898">
    <property type="entry name" value="H3TH_53EXO"/>
    <property type="match status" value="1"/>
</dbReference>
<dbReference type="InterPro" id="IPR036279">
    <property type="entry name" value="5-3_exonuclease_C_sf"/>
</dbReference>
<evidence type="ECO:0000313" key="23">
    <source>
        <dbReference type="EMBL" id="SDE31493.1"/>
    </source>
</evidence>
<sequence length="935" mass="101913">MTDERFLLIDGHSMAFRAFYALKPDGFYTKNGQYTNAVHGFLSTLLRLINERQPTHIAVAFDLPGGTFRTREYHEYKAGRKPTPEPFKGQVETIQQVLDVLGIAWLTQEDYEADDILATLSKRGEEAGMHNFIASGDKDSYQLVSAQTTVLYANPRLGMQVLDPAGVEAKTGVSPQLYPDMAALVGEGADNIPGVPGVGPKTAQRWLAKYGDLEGILTHADEITGKVGQSLRDNIERVKLNREINQLVRDLPLGSDLTQFQPRGVDQAAMHELFDTLEFSRLRSRVLKEIPIREGTAVSAATPSANGAAQDEGTKQGNGTEKGTGAAHTKNAFVPVDLQALEVSETAVAQWLEKYAAAEASAEAPSVLYGVYVRGTTDPARGEATGIAIASGQQVLLIDPKTLGEADSQALAAWLGNAQIAKVLHGAKEAWHALRGSGYALAGVAADTVLSAYLLHPYRRRYELGDLVLQYLGVDMERSAPEGVLPGLSDTADPDAAKAAVLSPLSQVLRQELHQIGENGDLLALELAVSTTLERMEDVGIAVDSAYLENLRENFDARVEAAARSAYAAIGHEVNLSSPKQLQGVLFDELNLPKTRRTKSGYTTNAEALADLAAKIAYKETPEAIAGQVFLSSLLEHRDAIKLRQSVEGLQRAVQADGRIHTTFQQAVAATGRLSSTDPNLQNIHARTEEGLQIREAFIAGRGYEGLMTADYSQIEMRIMASLSGDEGLIEAFNEGEDLHSYVASLVFEIPEEQVSSQQRSRIKAMSYGLAYGLSAYGLARQLHIGADEAKSLMDAYNARFGKVRQYLNSLVERARRDGYTETILGRRRYLPELDSPNRQLREASERMALNAPIQGSAADIIKIAMVQVESALREGGYQSRILLQVHDELVIEIAHGEREPVEEIVRREMGNAYELRVPLSVGVGYGDNWRAAAH</sequence>
<dbReference type="SUPFAM" id="SSF53098">
    <property type="entry name" value="Ribonuclease H-like"/>
    <property type="match status" value="1"/>
</dbReference>
<dbReference type="SMART" id="SM00475">
    <property type="entry name" value="53EXOc"/>
    <property type="match status" value="1"/>
</dbReference>
<reference evidence="23" key="2">
    <citation type="submission" date="2016-10" db="EMBL/GenBank/DDBJ databases">
        <authorList>
            <person name="de Groot N.N."/>
        </authorList>
    </citation>
    <scope>NUCLEOTIDE SEQUENCE [LARGE SCALE GENOMIC DNA]</scope>
    <source>
        <strain evidence="23">DSM 20639</strain>
    </source>
</reference>
<keyword evidence="7" id="KW-0540">Nuclease</keyword>
<dbReference type="InterPro" id="IPR002421">
    <property type="entry name" value="5-3_exonuclease"/>
</dbReference>
<keyword evidence="12 17" id="KW-0238">DNA-binding</keyword>
<evidence type="ECO:0000256" key="4">
    <source>
        <dbReference type="ARBA" id="ARBA00022679"/>
    </source>
</evidence>
<dbReference type="Proteomes" id="UP000182744">
    <property type="component" value="Unassembled WGS sequence"/>
</dbReference>
<dbReference type="PRINTS" id="PR00868">
    <property type="entry name" value="DNAPOLI"/>
</dbReference>
<organism evidence="23 24">
    <name type="scientific">Actinobaculum suis</name>
    <dbReference type="NCBI Taxonomy" id="1657"/>
    <lineage>
        <taxon>Bacteria</taxon>
        <taxon>Bacillati</taxon>
        <taxon>Actinomycetota</taxon>
        <taxon>Actinomycetes</taxon>
        <taxon>Actinomycetales</taxon>
        <taxon>Actinomycetaceae</taxon>
        <taxon>Actinobaculum</taxon>
    </lineage>
</organism>
<dbReference type="NCBIfam" id="TIGR00593">
    <property type="entry name" value="pola"/>
    <property type="match status" value="1"/>
</dbReference>
<evidence type="ECO:0000256" key="2">
    <source>
        <dbReference type="ARBA" id="ARBA00012417"/>
    </source>
</evidence>
<evidence type="ECO:0000256" key="12">
    <source>
        <dbReference type="ARBA" id="ARBA00023125"/>
    </source>
</evidence>
<dbReference type="CDD" id="cd08637">
    <property type="entry name" value="DNA_pol_A_pol_I_C"/>
    <property type="match status" value="1"/>
</dbReference>
<dbReference type="InterPro" id="IPR054690">
    <property type="entry name" value="DNA_polI_exonuclease"/>
</dbReference>
<evidence type="ECO:0000256" key="13">
    <source>
        <dbReference type="ARBA" id="ARBA00023204"/>
    </source>
</evidence>
<evidence type="ECO:0000259" key="21">
    <source>
        <dbReference type="SMART" id="SM00482"/>
    </source>
</evidence>
<keyword evidence="9" id="KW-0378">Hydrolase</keyword>
<dbReference type="SUPFAM" id="SSF88723">
    <property type="entry name" value="PIN domain-like"/>
    <property type="match status" value="1"/>
</dbReference>
<dbReference type="GO" id="GO:0008409">
    <property type="term" value="F:5'-3' exonuclease activity"/>
    <property type="evidence" value="ECO:0007669"/>
    <property type="project" value="InterPro"/>
</dbReference>
<dbReference type="InterPro" id="IPR002298">
    <property type="entry name" value="DNA_polymerase_A"/>
</dbReference>
<comment type="similarity">
    <text evidence="1 17">Belongs to the DNA polymerase type-A family.</text>
</comment>
<dbReference type="InterPro" id="IPR029060">
    <property type="entry name" value="PIN-like_dom_sf"/>
</dbReference>
<dbReference type="Gene3D" id="1.20.1060.10">
    <property type="entry name" value="Taq DNA Polymerase, Chain T, domain 4"/>
    <property type="match status" value="1"/>
</dbReference>
<comment type="catalytic activity">
    <reaction evidence="14 17">
        <text>DNA(n) + a 2'-deoxyribonucleoside 5'-triphosphate = DNA(n+1) + diphosphate</text>
        <dbReference type="Rhea" id="RHEA:22508"/>
        <dbReference type="Rhea" id="RHEA-COMP:17339"/>
        <dbReference type="Rhea" id="RHEA-COMP:17340"/>
        <dbReference type="ChEBI" id="CHEBI:33019"/>
        <dbReference type="ChEBI" id="CHEBI:61560"/>
        <dbReference type="ChEBI" id="CHEBI:173112"/>
        <dbReference type="EC" id="2.7.7.7"/>
    </reaction>
</comment>
<comment type="function">
    <text evidence="15">In addition to polymerase activity, this DNA polymerase exhibits 3'-5' and 5'-3' exonuclease activity.</text>
</comment>
<dbReference type="InterPro" id="IPR002562">
    <property type="entry name" value="3'-5'_exonuclease_dom"/>
</dbReference>
<dbReference type="InterPro" id="IPR036397">
    <property type="entry name" value="RNaseH_sf"/>
</dbReference>
<dbReference type="GO" id="GO:0003677">
    <property type="term" value="F:DNA binding"/>
    <property type="evidence" value="ECO:0007669"/>
    <property type="project" value="UniProtKB-UniRule"/>
</dbReference>
<evidence type="ECO:0000256" key="6">
    <source>
        <dbReference type="ARBA" id="ARBA00022705"/>
    </source>
</evidence>
<feature type="domain" description="DNA-directed DNA polymerase family A palm" evidence="21">
    <location>
        <begin position="691"/>
        <end position="898"/>
    </location>
</feature>
<keyword evidence="4 17" id="KW-0808">Transferase</keyword>
<evidence type="ECO:0000256" key="8">
    <source>
        <dbReference type="ARBA" id="ARBA00022763"/>
    </source>
</evidence>
<dbReference type="SMART" id="SM00279">
    <property type="entry name" value="HhH2"/>
    <property type="match status" value="1"/>
</dbReference>
<evidence type="ECO:0000313" key="22">
    <source>
        <dbReference type="EMBL" id="MDY5153073.1"/>
    </source>
</evidence>
<dbReference type="Gene3D" id="3.30.420.10">
    <property type="entry name" value="Ribonuclease H-like superfamily/Ribonuclease H"/>
    <property type="match status" value="1"/>
</dbReference>
<dbReference type="Pfam" id="PF22619">
    <property type="entry name" value="DNA_polI_exo1"/>
    <property type="match status" value="1"/>
</dbReference>
<keyword evidence="10" id="KW-0269">Exonuclease</keyword>
<dbReference type="AlphaFoldDB" id="A0A1G7BWT8"/>
<evidence type="ECO:0000256" key="5">
    <source>
        <dbReference type="ARBA" id="ARBA00022695"/>
    </source>
</evidence>
<dbReference type="CDD" id="cd06140">
    <property type="entry name" value="DNA_polA_I_Bacillus_like_exo"/>
    <property type="match status" value="1"/>
</dbReference>
<feature type="region of interest" description="Disordered" evidence="18">
    <location>
        <begin position="298"/>
        <end position="326"/>
    </location>
</feature>
<evidence type="ECO:0000259" key="19">
    <source>
        <dbReference type="SMART" id="SM00474"/>
    </source>
</evidence>
<dbReference type="InterPro" id="IPR018320">
    <property type="entry name" value="DNA_polymerase_1"/>
</dbReference>
<dbReference type="Pfam" id="PF01367">
    <property type="entry name" value="5_3_exonuc"/>
    <property type="match status" value="1"/>
</dbReference>
<dbReference type="SMART" id="SM00474">
    <property type="entry name" value="35EXOc"/>
    <property type="match status" value="1"/>
</dbReference>
<dbReference type="GO" id="GO:0006261">
    <property type="term" value="P:DNA-templated DNA replication"/>
    <property type="evidence" value="ECO:0007669"/>
    <property type="project" value="UniProtKB-UniRule"/>
</dbReference>
<evidence type="ECO:0000256" key="18">
    <source>
        <dbReference type="SAM" id="MobiDB-lite"/>
    </source>
</evidence>
<dbReference type="EMBL" id="JAWNFU010000002">
    <property type="protein sequence ID" value="MDY5153073.1"/>
    <property type="molecule type" value="Genomic_DNA"/>
</dbReference>
<dbReference type="InterPro" id="IPR020045">
    <property type="entry name" value="DNA_polI_H3TH"/>
</dbReference>
<dbReference type="FunFam" id="1.10.150.20:FF:000003">
    <property type="entry name" value="DNA polymerase I"/>
    <property type="match status" value="1"/>
</dbReference>
<evidence type="ECO:0000256" key="1">
    <source>
        <dbReference type="ARBA" id="ARBA00007705"/>
    </source>
</evidence>
<dbReference type="SUPFAM" id="SSF47807">
    <property type="entry name" value="5' to 3' exonuclease, C-terminal subdomain"/>
    <property type="match status" value="1"/>
</dbReference>